<proteinExistence type="inferred from homology"/>
<dbReference type="Proteomes" id="UP001595868">
    <property type="component" value="Unassembled WGS sequence"/>
</dbReference>
<feature type="transmembrane region" description="Helical" evidence="3">
    <location>
        <begin position="225"/>
        <end position="248"/>
    </location>
</feature>
<protein>
    <submittedName>
        <fullName evidence="5">DMT family transporter</fullName>
    </submittedName>
</protein>
<feature type="domain" description="EamA" evidence="4">
    <location>
        <begin position="156"/>
        <end position="297"/>
    </location>
</feature>
<evidence type="ECO:0000256" key="1">
    <source>
        <dbReference type="ARBA" id="ARBA00007362"/>
    </source>
</evidence>
<feature type="transmembrane region" description="Helical" evidence="3">
    <location>
        <begin position="126"/>
        <end position="144"/>
    </location>
</feature>
<feature type="transmembrane region" description="Helical" evidence="3">
    <location>
        <begin position="255"/>
        <end position="275"/>
    </location>
</feature>
<dbReference type="PANTHER" id="PTHR22911:SF79">
    <property type="entry name" value="MOBA-LIKE NTP TRANSFERASE DOMAIN-CONTAINING PROTEIN"/>
    <property type="match status" value="1"/>
</dbReference>
<feature type="transmembrane region" description="Helical" evidence="3">
    <location>
        <begin position="38"/>
        <end position="59"/>
    </location>
</feature>
<evidence type="ECO:0000256" key="2">
    <source>
        <dbReference type="SAM" id="MobiDB-lite"/>
    </source>
</evidence>
<feature type="domain" description="EamA" evidence="4">
    <location>
        <begin position="9"/>
        <end position="144"/>
    </location>
</feature>
<dbReference type="PANTHER" id="PTHR22911">
    <property type="entry name" value="ACYL-MALONYL CONDENSING ENZYME-RELATED"/>
    <property type="match status" value="1"/>
</dbReference>
<sequence length="337" mass="34512">MRHRSSAGIGLILALLSALSFGTSGTFAHSLLEAGWSAEAAVIARVGIAALVLVAPAVWSLRGRWQTVRGNLRLIGLFGALGVATAQACFFNAVRYLPVGVALLLEYLGVVLVVGWLWLVRGQRPGRLTLVGSAVALVGLVLILDLTGAGRPDPVGVLWGLGAAFGLAGYFVIASRADTGVPAVAMASGGMAVGALLLTVLGLLRVLPLHATFGEVTFAGQRTSWLVPILGLSLVAAAFAYVTGVVSVRMLGAHLSSFVGLTEVIFAVLIAWLVLNELPTAIQLLGGALIVAGVALVRLAELRTDRTAAPSVPDAPPAQPALVGDGRPASTSAYKAP</sequence>
<dbReference type="InterPro" id="IPR000620">
    <property type="entry name" value="EamA_dom"/>
</dbReference>
<evidence type="ECO:0000313" key="6">
    <source>
        <dbReference type="Proteomes" id="UP001595868"/>
    </source>
</evidence>
<dbReference type="RefSeq" id="WP_377541379.1">
    <property type="nucleotide sequence ID" value="NZ_JBHSBN010000001.1"/>
</dbReference>
<keyword evidence="3" id="KW-0812">Transmembrane</keyword>
<dbReference type="EMBL" id="JBHSBN010000001">
    <property type="protein sequence ID" value="MFC4104442.1"/>
    <property type="molecule type" value="Genomic_DNA"/>
</dbReference>
<reference evidence="6" key="1">
    <citation type="journal article" date="2019" name="Int. J. Syst. Evol. Microbiol.">
        <title>The Global Catalogue of Microorganisms (GCM) 10K type strain sequencing project: providing services to taxonomists for standard genome sequencing and annotation.</title>
        <authorList>
            <consortium name="The Broad Institute Genomics Platform"/>
            <consortium name="The Broad Institute Genome Sequencing Center for Infectious Disease"/>
            <person name="Wu L."/>
            <person name="Ma J."/>
        </authorList>
    </citation>
    <scope>NUCLEOTIDE SEQUENCE [LARGE SCALE GENOMIC DNA]</scope>
    <source>
        <strain evidence="6">2902at01</strain>
    </source>
</reference>
<dbReference type="InterPro" id="IPR037185">
    <property type="entry name" value="EmrE-like"/>
</dbReference>
<keyword evidence="6" id="KW-1185">Reference proteome</keyword>
<feature type="transmembrane region" description="Helical" evidence="3">
    <location>
        <begin position="99"/>
        <end position="119"/>
    </location>
</feature>
<comment type="caution">
    <text evidence="5">The sequence shown here is derived from an EMBL/GenBank/DDBJ whole genome shotgun (WGS) entry which is preliminary data.</text>
</comment>
<gene>
    <name evidence="5" type="ORF">ACFOX0_00610</name>
</gene>
<dbReference type="Pfam" id="PF00892">
    <property type="entry name" value="EamA"/>
    <property type="match status" value="2"/>
</dbReference>
<evidence type="ECO:0000259" key="4">
    <source>
        <dbReference type="Pfam" id="PF00892"/>
    </source>
</evidence>
<feature type="region of interest" description="Disordered" evidence="2">
    <location>
        <begin position="308"/>
        <end position="337"/>
    </location>
</feature>
<accession>A0ABV8KEE7</accession>
<comment type="similarity">
    <text evidence="1">Belongs to the EamA transporter family.</text>
</comment>
<feature type="transmembrane region" description="Helical" evidence="3">
    <location>
        <begin position="281"/>
        <end position="300"/>
    </location>
</feature>
<keyword evidence="3" id="KW-1133">Transmembrane helix</keyword>
<dbReference type="SUPFAM" id="SSF103481">
    <property type="entry name" value="Multidrug resistance efflux transporter EmrE"/>
    <property type="match status" value="2"/>
</dbReference>
<feature type="transmembrane region" description="Helical" evidence="3">
    <location>
        <begin position="181"/>
        <end position="205"/>
    </location>
</feature>
<evidence type="ECO:0000313" key="5">
    <source>
        <dbReference type="EMBL" id="MFC4104442.1"/>
    </source>
</evidence>
<evidence type="ECO:0000256" key="3">
    <source>
        <dbReference type="SAM" id="Phobius"/>
    </source>
</evidence>
<organism evidence="5 6">
    <name type="scientific">Micromonospora zhanjiangensis</name>
    <dbReference type="NCBI Taxonomy" id="1522057"/>
    <lineage>
        <taxon>Bacteria</taxon>
        <taxon>Bacillati</taxon>
        <taxon>Actinomycetota</taxon>
        <taxon>Actinomycetes</taxon>
        <taxon>Micromonosporales</taxon>
        <taxon>Micromonosporaceae</taxon>
        <taxon>Micromonospora</taxon>
    </lineage>
</organism>
<feature type="transmembrane region" description="Helical" evidence="3">
    <location>
        <begin position="156"/>
        <end position="174"/>
    </location>
</feature>
<keyword evidence="3" id="KW-0472">Membrane</keyword>
<name>A0ABV8KEE7_9ACTN</name>
<feature type="transmembrane region" description="Helical" evidence="3">
    <location>
        <begin position="71"/>
        <end position="93"/>
    </location>
</feature>